<evidence type="ECO:0000313" key="21">
    <source>
        <dbReference type="Proteomes" id="UP000054783"/>
    </source>
</evidence>
<keyword evidence="6" id="KW-0689">Ribosomal protein</keyword>
<keyword evidence="5 19" id="KW-0812">Transmembrane</keyword>
<evidence type="ECO:0000256" key="17">
    <source>
        <dbReference type="ARBA" id="ARBA00060144"/>
    </source>
</evidence>
<dbReference type="GO" id="GO:0045048">
    <property type="term" value="P:protein insertion into ER membrane"/>
    <property type="evidence" value="ECO:0007669"/>
    <property type="project" value="InterPro"/>
</dbReference>
<keyword evidence="13" id="KW-0131">Cell cycle</keyword>
<evidence type="ECO:0000256" key="1">
    <source>
        <dbReference type="ARBA" id="ARBA00004123"/>
    </source>
</evidence>
<dbReference type="Pfam" id="PF10147">
    <property type="entry name" value="CR6_interact"/>
    <property type="match status" value="1"/>
</dbReference>
<accession>A0A0V0ZKC9</accession>
<dbReference type="GO" id="GO:1990904">
    <property type="term" value="C:ribonucleoprotein complex"/>
    <property type="evidence" value="ECO:0007669"/>
    <property type="project" value="UniProtKB-KW"/>
</dbReference>
<evidence type="ECO:0000256" key="10">
    <source>
        <dbReference type="ARBA" id="ARBA00023136"/>
    </source>
</evidence>
<evidence type="ECO:0000256" key="9">
    <source>
        <dbReference type="ARBA" id="ARBA00023128"/>
    </source>
</evidence>
<dbReference type="AlphaFoldDB" id="A0A0V0ZKC9"/>
<dbReference type="InterPro" id="IPR005351">
    <property type="entry name" value="ASTER"/>
</dbReference>
<evidence type="ECO:0000256" key="13">
    <source>
        <dbReference type="ARBA" id="ARBA00023306"/>
    </source>
</evidence>
<protein>
    <recommendedName>
        <fullName evidence="15">Large ribosomal subunit protein mL64</fullName>
    </recommendedName>
    <alternativeName>
        <fullName evidence="14">39S ribosomal protein L59, mitochondrial</fullName>
    </alternativeName>
    <alternativeName>
        <fullName evidence="16">Growth arrest and DNA damage-inducible proteins-interacting protein 1</fullName>
    </alternativeName>
</protein>
<comment type="subcellular location">
    <subcellularLocation>
        <location evidence="3">Membrane</location>
    </subcellularLocation>
    <subcellularLocation>
        <location evidence="2">Mitochondrion</location>
    </subcellularLocation>
    <subcellularLocation>
        <location evidence="1">Nucleus</location>
    </subcellularLocation>
</comment>
<evidence type="ECO:0000313" key="20">
    <source>
        <dbReference type="EMBL" id="KRY13000.1"/>
    </source>
</evidence>
<comment type="similarity">
    <text evidence="4">Belongs to the mitochondrion-specific ribosomal protein mL64 family.</text>
</comment>
<keyword evidence="12" id="KW-0687">Ribonucleoprotein</keyword>
<keyword evidence="8 18" id="KW-0175">Coiled coil</keyword>
<evidence type="ECO:0000256" key="5">
    <source>
        <dbReference type="ARBA" id="ARBA00022692"/>
    </source>
</evidence>
<dbReference type="GO" id="GO:0005634">
    <property type="term" value="C:nucleus"/>
    <property type="evidence" value="ECO:0007669"/>
    <property type="project" value="UniProtKB-SubCell"/>
</dbReference>
<comment type="caution">
    <text evidence="20">The sequence shown here is derived from an EMBL/GenBank/DDBJ whole genome shotgun (WGS) entry which is preliminary data.</text>
</comment>
<dbReference type="Proteomes" id="UP000054783">
    <property type="component" value="Unassembled WGS sequence"/>
</dbReference>
<evidence type="ECO:0000256" key="15">
    <source>
        <dbReference type="ARBA" id="ARBA00035184"/>
    </source>
</evidence>
<keyword evidence="10 19" id="KW-0472">Membrane</keyword>
<evidence type="ECO:0000256" key="18">
    <source>
        <dbReference type="SAM" id="Coils"/>
    </source>
</evidence>
<keyword evidence="11" id="KW-0539">Nucleus</keyword>
<keyword evidence="21" id="KW-1185">Reference proteome</keyword>
<evidence type="ECO:0000256" key="11">
    <source>
        <dbReference type="ARBA" id="ARBA00023242"/>
    </source>
</evidence>
<dbReference type="GO" id="GO:0044183">
    <property type="term" value="F:protein folding chaperone"/>
    <property type="evidence" value="ECO:0007669"/>
    <property type="project" value="InterPro"/>
</dbReference>
<evidence type="ECO:0000256" key="19">
    <source>
        <dbReference type="SAM" id="Phobius"/>
    </source>
</evidence>
<evidence type="ECO:0000256" key="3">
    <source>
        <dbReference type="ARBA" id="ARBA00004370"/>
    </source>
</evidence>
<proteinExistence type="inferred from homology"/>
<dbReference type="STRING" id="990121.A0A0V0ZKC9"/>
<evidence type="ECO:0000256" key="6">
    <source>
        <dbReference type="ARBA" id="ARBA00022980"/>
    </source>
</evidence>
<evidence type="ECO:0000256" key="7">
    <source>
        <dbReference type="ARBA" id="ARBA00022989"/>
    </source>
</evidence>
<dbReference type="GO" id="GO:0005739">
    <property type="term" value="C:mitochondrion"/>
    <property type="evidence" value="ECO:0007669"/>
    <property type="project" value="UniProtKB-SubCell"/>
</dbReference>
<keyword evidence="7 19" id="KW-1133">Transmembrane helix</keyword>
<evidence type="ECO:0000256" key="8">
    <source>
        <dbReference type="ARBA" id="ARBA00023054"/>
    </source>
</evidence>
<evidence type="ECO:0000256" key="4">
    <source>
        <dbReference type="ARBA" id="ARBA00005421"/>
    </source>
</evidence>
<dbReference type="PANTHER" id="PTHR31761">
    <property type="entry name" value="GROWTH ARREST AND DNA DAMAGE-INDUCIBLE PROTEINS-INTERACTING PROTEIN 1 GADD45GIP1"/>
    <property type="match status" value="1"/>
</dbReference>
<dbReference type="GO" id="GO:0005840">
    <property type="term" value="C:ribosome"/>
    <property type="evidence" value="ECO:0007669"/>
    <property type="project" value="UniProtKB-KW"/>
</dbReference>
<feature type="coiled-coil region" evidence="18">
    <location>
        <begin position="136"/>
        <end position="200"/>
    </location>
</feature>
<dbReference type="Gene3D" id="6.10.280.120">
    <property type="entry name" value="Growth arrest and DNA-damage-inducible proteins-interacting protein 1"/>
    <property type="match status" value="1"/>
</dbReference>
<dbReference type="GO" id="GO:0005789">
    <property type="term" value="C:endoplasmic reticulum membrane"/>
    <property type="evidence" value="ECO:0007669"/>
    <property type="project" value="InterPro"/>
</dbReference>
<reference evidence="20 21" key="1">
    <citation type="submission" date="2015-01" db="EMBL/GenBank/DDBJ databases">
        <title>Evolution of Trichinella species and genotypes.</title>
        <authorList>
            <person name="Korhonen P.K."/>
            <person name="Edoardo P."/>
            <person name="Giuseppe L.R."/>
            <person name="Gasser R.B."/>
        </authorList>
    </citation>
    <scope>NUCLEOTIDE SEQUENCE [LARGE SCALE GENOMIC DNA]</scope>
    <source>
        <strain evidence="20">ISS2496</strain>
    </source>
</reference>
<dbReference type="EMBL" id="JYDQ01000150">
    <property type="protein sequence ID" value="KRY13000.1"/>
    <property type="molecule type" value="Genomic_DNA"/>
</dbReference>
<evidence type="ECO:0000256" key="2">
    <source>
        <dbReference type="ARBA" id="ARBA00004173"/>
    </source>
</evidence>
<organism evidence="20 21">
    <name type="scientific">Trichinella patagoniensis</name>
    <dbReference type="NCBI Taxonomy" id="990121"/>
    <lineage>
        <taxon>Eukaryota</taxon>
        <taxon>Metazoa</taxon>
        <taxon>Ecdysozoa</taxon>
        <taxon>Nematoda</taxon>
        <taxon>Enoplea</taxon>
        <taxon>Dorylaimia</taxon>
        <taxon>Trichinellida</taxon>
        <taxon>Trichinellidae</taxon>
        <taxon>Trichinella</taxon>
    </lineage>
</organism>
<keyword evidence="9" id="KW-0496">Mitochondrion</keyword>
<name>A0A0V0ZKC9_9BILA</name>
<evidence type="ECO:0000256" key="16">
    <source>
        <dbReference type="ARBA" id="ARBA00035485"/>
    </source>
</evidence>
<dbReference type="InterPro" id="IPR043035">
    <property type="entry name" value="Ribosomal_mL64_sf"/>
</dbReference>
<dbReference type="Pfam" id="PF03669">
    <property type="entry name" value="ASTER"/>
    <property type="match status" value="1"/>
</dbReference>
<evidence type="ECO:0000256" key="12">
    <source>
        <dbReference type="ARBA" id="ARBA00023274"/>
    </source>
</evidence>
<dbReference type="InterPro" id="IPR018472">
    <property type="entry name" value="Ribosomal_mL64"/>
</dbReference>
<dbReference type="PANTHER" id="PTHR31761:SF1">
    <property type="entry name" value="LARGE RIBOSOMAL SUBUNIT PROTEIN ML64"/>
    <property type="match status" value="1"/>
</dbReference>
<sequence length="311" mass="36247">MTTMMILEKHSSIGMIAFAKWIGTRFINDSFRCCSTSNEANSTVQLADVQEYDDTGQKLEIEQLDISRMSRWHRMKVHCECPPMDMFRWQRTRKALRKRYAMYGRASGVDPGLLWPSSAELVEQQLEDDLWRPKLLETIEMEKAEIERKQQDRKNRLHAIELNLKNYGKLLKEYESRIQKQNAEALAVKLEKERKIREIQDFLGYAADPTDPKVVEYLEKKKQEEKKIIYPIWYIIGCKAGKKEGDGSEINCSGDQRNFEGNNCCSTKYKPVDPSAPPDDPVADYMNILGMIFSMCGLMMRVFLIRKMLFV</sequence>
<evidence type="ECO:0000256" key="14">
    <source>
        <dbReference type="ARBA" id="ARBA00030700"/>
    </source>
</evidence>
<dbReference type="OrthoDB" id="1378at2759"/>
<feature type="transmembrane region" description="Helical" evidence="19">
    <location>
        <begin position="285"/>
        <end position="304"/>
    </location>
</feature>
<gene>
    <name evidence="20" type="primary">GADD45GIP1</name>
    <name evidence="20" type="ORF">T12_3632</name>
</gene>
<comment type="function">
    <text evidence="17">Acts as a negative regulator of G1 to S cell cycle phase progression by inhibiting cyclin-dependent kinases. Inhibitory effects are additive with GADD45 proteins but also occur in the absence of GADD45 proteins. Acts as a repressor of the orphan nuclear receptor NR4A1 by inhibiting AB domain-mediated transcriptional activity. May be involved in the hormone-mediated regulation of NR4A1 transcriptional activity. May play a role in mitochondrial protein synthesis.</text>
</comment>